<accession>A0A9P6HBV3</accession>
<dbReference type="InterPro" id="IPR045340">
    <property type="entry name" value="DUF6533"/>
</dbReference>
<feature type="domain" description="DUF6533" evidence="3">
    <location>
        <begin position="29"/>
        <end position="66"/>
    </location>
</feature>
<reference evidence="4" key="1">
    <citation type="journal article" date="2020" name="Nat. Commun.">
        <title>Large-scale genome sequencing of mycorrhizal fungi provides insights into the early evolution of symbiotic traits.</title>
        <authorList>
            <person name="Miyauchi S."/>
            <person name="Kiss E."/>
            <person name="Kuo A."/>
            <person name="Drula E."/>
            <person name="Kohler A."/>
            <person name="Sanchez-Garcia M."/>
            <person name="Morin E."/>
            <person name="Andreopoulos B."/>
            <person name="Barry K.W."/>
            <person name="Bonito G."/>
            <person name="Buee M."/>
            <person name="Carver A."/>
            <person name="Chen C."/>
            <person name="Cichocki N."/>
            <person name="Clum A."/>
            <person name="Culley D."/>
            <person name="Crous P.W."/>
            <person name="Fauchery L."/>
            <person name="Girlanda M."/>
            <person name="Hayes R.D."/>
            <person name="Keri Z."/>
            <person name="LaButti K."/>
            <person name="Lipzen A."/>
            <person name="Lombard V."/>
            <person name="Magnuson J."/>
            <person name="Maillard F."/>
            <person name="Murat C."/>
            <person name="Nolan M."/>
            <person name="Ohm R.A."/>
            <person name="Pangilinan J."/>
            <person name="Pereira M.F."/>
            <person name="Perotto S."/>
            <person name="Peter M."/>
            <person name="Pfister S."/>
            <person name="Riley R."/>
            <person name="Sitrit Y."/>
            <person name="Stielow J.B."/>
            <person name="Szollosi G."/>
            <person name="Zifcakova L."/>
            <person name="Stursova M."/>
            <person name="Spatafora J.W."/>
            <person name="Tedersoo L."/>
            <person name="Vaario L.M."/>
            <person name="Yamada A."/>
            <person name="Yan M."/>
            <person name="Wang P."/>
            <person name="Xu J."/>
            <person name="Bruns T."/>
            <person name="Baldrian P."/>
            <person name="Vilgalys R."/>
            <person name="Dunand C."/>
            <person name="Henrissat B."/>
            <person name="Grigoriev I.V."/>
            <person name="Hibbett D."/>
            <person name="Nagy L.G."/>
            <person name="Martin F.M."/>
        </authorList>
    </citation>
    <scope>NUCLEOTIDE SEQUENCE</scope>
    <source>
        <strain evidence="4">UH-Tt-Lm1</strain>
    </source>
</reference>
<feature type="transmembrane region" description="Helical" evidence="2">
    <location>
        <begin position="184"/>
        <end position="202"/>
    </location>
</feature>
<organism evidence="4 5">
    <name type="scientific">Thelephora terrestris</name>
    <dbReference type="NCBI Taxonomy" id="56493"/>
    <lineage>
        <taxon>Eukaryota</taxon>
        <taxon>Fungi</taxon>
        <taxon>Dikarya</taxon>
        <taxon>Basidiomycota</taxon>
        <taxon>Agaricomycotina</taxon>
        <taxon>Agaricomycetes</taxon>
        <taxon>Thelephorales</taxon>
        <taxon>Thelephoraceae</taxon>
        <taxon>Thelephora</taxon>
    </lineage>
</organism>
<proteinExistence type="predicted"/>
<dbReference type="Proteomes" id="UP000736335">
    <property type="component" value="Unassembled WGS sequence"/>
</dbReference>
<feature type="transmembrane region" description="Helical" evidence="2">
    <location>
        <begin position="52"/>
        <end position="74"/>
    </location>
</feature>
<evidence type="ECO:0000259" key="3">
    <source>
        <dbReference type="Pfam" id="PF20151"/>
    </source>
</evidence>
<reference evidence="4" key="2">
    <citation type="submission" date="2020-11" db="EMBL/GenBank/DDBJ databases">
        <authorList>
            <consortium name="DOE Joint Genome Institute"/>
            <person name="Kuo A."/>
            <person name="Miyauchi S."/>
            <person name="Kiss E."/>
            <person name="Drula E."/>
            <person name="Kohler A."/>
            <person name="Sanchez-Garcia M."/>
            <person name="Andreopoulos B."/>
            <person name="Barry K.W."/>
            <person name="Bonito G."/>
            <person name="Buee M."/>
            <person name="Carver A."/>
            <person name="Chen C."/>
            <person name="Cichocki N."/>
            <person name="Clum A."/>
            <person name="Culley D."/>
            <person name="Crous P.W."/>
            <person name="Fauchery L."/>
            <person name="Girlanda M."/>
            <person name="Hayes R."/>
            <person name="Keri Z."/>
            <person name="Labutti K."/>
            <person name="Lipzen A."/>
            <person name="Lombard V."/>
            <person name="Magnuson J."/>
            <person name="Maillard F."/>
            <person name="Morin E."/>
            <person name="Murat C."/>
            <person name="Nolan M."/>
            <person name="Ohm R."/>
            <person name="Pangilinan J."/>
            <person name="Pereira M."/>
            <person name="Perotto S."/>
            <person name="Peter M."/>
            <person name="Riley R."/>
            <person name="Sitrit Y."/>
            <person name="Stielow B."/>
            <person name="Szollosi G."/>
            <person name="Zifcakova L."/>
            <person name="Stursova M."/>
            <person name="Spatafora J.W."/>
            <person name="Tedersoo L."/>
            <person name="Vaario L.-M."/>
            <person name="Yamada A."/>
            <person name="Yan M."/>
            <person name="Wang P."/>
            <person name="Xu J."/>
            <person name="Bruns T."/>
            <person name="Baldrian P."/>
            <person name="Vilgalys R."/>
            <person name="Henrissat B."/>
            <person name="Grigoriev I.V."/>
            <person name="Hibbett D."/>
            <person name="Nagy L.G."/>
            <person name="Martin F.M."/>
        </authorList>
    </citation>
    <scope>NUCLEOTIDE SEQUENCE</scope>
    <source>
        <strain evidence="4">UH-Tt-Lm1</strain>
    </source>
</reference>
<dbReference type="EMBL" id="WIUZ02000010">
    <property type="protein sequence ID" value="KAF9783518.1"/>
    <property type="molecule type" value="Genomic_DNA"/>
</dbReference>
<protein>
    <recommendedName>
        <fullName evidence="3">DUF6533 domain-containing protein</fullName>
    </recommendedName>
</protein>
<evidence type="ECO:0000256" key="2">
    <source>
        <dbReference type="SAM" id="Phobius"/>
    </source>
</evidence>
<keyword evidence="2" id="KW-0472">Membrane</keyword>
<feature type="transmembrane region" description="Helical" evidence="2">
    <location>
        <begin position="86"/>
        <end position="105"/>
    </location>
</feature>
<dbReference type="OrthoDB" id="2745134at2759"/>
<feature type="transmembrane region" description="Helical" evidence="2">
    <location>
        <begin position="15"/>
        <end position="32"/>
    </location>
</feature>
<evidence type="ECO:0000313" key="4">
    <source>
        <dbReference type="EMBL" id="KAF9783518.1"/>
    </source>
</evidence>
<keyword evidence="5" id="KW-1185">Reference proteome</keyword>
<evidence type="ECO:0000256" key="1">
    <source>
        <dbReference type="SAM" id="MobiDB-lite"/>
    </source>
</evidence>
<keyword evidence="2" id="KW-1133">Transmembrane helix</keyword>
<evidence type="ECO:0000313" key="5">
    <source>
        <dbReference type="Proteomes" id="UP000736335"/>
    </source>
</evidence>
<dbReference type="Pfam" id="PF20151">
    <property type="entry name" value="DUF6533"/>
    <property type="match status" value="1"/>
</dbReference>
<dbReference type="AlphaFoldDB" id="A0A9P6HBV3"/>
<sequence>MDEAEVGALVHTGKLLFLFKLFLTSMHWLWIYDYFVTLGDELTYAWSGKKSWIFALFIANRYTPLFYLTWANFALFDYTEPLCTKWIQLFHIITVTTLAQLTVALRIYAVTGRNRRLGSLLLILISTQLCFGIYYITRSAMSPGEFFFSLFVPVNSSGIWSLAQSFSDIKVDALEFCIIQRWKLGELLFTNLVIVFGVFQLQTWSRIRDPDMNYAPRTPRPGIQDLLSFLIILVTTKKLAHISHPSVPSILDVILRGATLYFIFLSAFQVALVVFVIFSPEEIRLMPGVVDIVFVPIMASRLMLSLKKAANEPHGPWSVETMTDSGRATRRMETIRFASRAFDESHRTSETLSSPNGEDIELESAP</sequence>
<feature type="region of interest" description="Disordered" evidence="1">
    <location>
        <begin position="342"/>
        <end position="366"/>
    </location>
</feature>
<gene>
    <name evidence="4" type="ORF">BJ322DRAFT_1110412</name>
</gene>
<name>A0A9P6HBV3_9AGAM</name>
<feature type="transmembrane region" description="Helical" evidence="2">
    <location>
        <begin position="117"/>
        <end position="137"/>
    </location>
</feature>
<comment type="caution">
    <text evidence="4">The sequence shown here is derived from an EMBL/GenBank/DDBJ whole genome shotgun (WGS) entry which is preliminary data.</text>
</comment>
<feature type="transmembrane region" description="Helical" evidence="2">
    <location>
        <begin position="260"/>
        <end position="279"/>
    </location>
</feature>
<keyword evidence="2" id="KW-0812">Transmembrane</keyword>
<feature type="transmembrane region" description="Helical" evidence="2">
    <location>
        <begin position="143"/>
        <end position="163"/>
    </location>
</feature>